<evidence type="ECO:0000313" key="4">
    <source>
        <dbReference type="Proteomes" id="UP001212997"/>
    </source>
</evidence>
<evidence type="ECO:0000256" key="1">
    <source>
        <dbReference type="SAM" id="MobiDB-lite"/>
    </source>
</evidence>
<evidence type="ECO:0000313" key="3">
    <source>
        <dbReference type="EMBL" id="KAJ3479260.1"/>
    </source>
</evidence>
<dbReference type="Gene3D" id="1.10.720.30">
    <property type="entry name" value="SAP domain"/>
    <property type="match status" value="1"/>
</dbReference>
<dbReference type="SUPFAM" id="SSF68906">
    <property type="entry name" value="SAP domain"/>
    <property type="match status" value="1"/>
</dbReference>
<gene>
    <name evidence="3" type="ORF">NLI96_g9184</name>
</gene>
<sequence length="550" mass="61572">MPKAKETTKFSNEVFELPVPGQTLKEPERIIETYQFRFTSNTTVPKLQSILRGYGLSPSGSKRVLVDRIREYSKDRDSWIQQFQSAPTKVRGGCGANPKSHSAKRIATMFPAANAVVEYRSRYESDQRPIQALPEVEEARNLAWANDVLEEYDRRERKQDVTEQDVTAPDIGSAAELTPRRLSASTELDTEAYNVPEETNGYRPSSLDTHMQLPSHMLLRQIRYQLQGFNDTLVTLNRVETKIDSMKAGLTRSSDSARSSSFNLSLLTATPPAHPVSALVNASASHPLDTPTCHDTFVPEENTLLSSVGTFSQEHLTLEPDANASSISIGDTSMRTVYLGSEKLTFDMRDLKPPPVCHYSKDIPRLFVEWETSQLLVINGRGIPLKHWPVIYQRRVCRDGGDEGVRGLVGNRTWESIKVMWGNWKFIVDEKDRLGSEDAFWGRYSADDGSKLSYQQILDKLQGTRGSAAAEGANAARRFFQGNLQSALAQSVFTYKKKGATHQCTRDSTIAQRWRTLLESNSEVREQWDAIQQAEEDGKEAEEAAAGGGQ</sequence>
<dbReference type="Proteomes" id="UP001212997">
    <property type="component" value="Unassembled WGS sequence"/>
</dbReference>
<dbReference type="EMBL" id="JANAWD010000451">
    <property type="protein sequence ID" value="KAJ3479260.1"/>
    <property type="molecule type" value="Genomic_DNA"/>
</dbReference>
<dbReference type="InterPro" id="IPR003034">
    <property type="entry name" value="SAP_dom"/>
</dbReference>
<reference evidence="3" key="1">
    <citation type="submission" date="2022-07" db="EMBL/GenBank/DDBJ databases">
        <title>Genome Sequence of Physisporinus lineatus.</title>
        <authorList>
            <person name="Buettner E."/>
        </authorList>
    </citation>
    <scope>NUCLEOTIDE SEQUENCE</scope>
    <source>
        <strain evidence="3">VT162</strain>
    </source>
</reference>
<dbReference type="AlphaFoldDB" id="A0AAD5YD59"/>
<feature type="domain" description="SAP" evidence="2">
    <location>
        <begin position="39"/>
        <end position="73"/>
    </location>
</feature>
<evidence type="ECO:0000259" key="2">
    <source>
        <dbReference type="PROSITE" id="PS50800"/>
    </source>
</evidence>
<protein>
    <recommendedName>
        <fullName evidence="2">SAP domain-containing protein</fullName>
    </recommendedName>
</protein>
<keyword evidence="4" id="KW-1185">Reference proteome</keyword>
<accession>A0AAD5YD59</accession>
<comment type="caution">
    <text evidence="3">The sequence shown here is derived from an EMBL/GenBank/DDBJ whole genome shotgun (WGS) entry which is preliminary data.</text>
</comment>
<feature type="region of interest" description="Disordered" evidence="1">
    <location>
        <begin position="531"/>
        <end position="550"/>
    </location>
</feature>
<organism evidence="3 4">
    <name type="scientific">Meripilus lineatus</name>
    <dbReference type="NCBI Taxonomy" id="2056292"/>
    <lineage>
        <taxon>Eukaryota</taxon>
        <taxon>Fungi</taxon>
        <taxon>Dikarya</taxon>
        <taxon>Basidiomycota</taxon>
        <taxon>Agaricomycotina</taxon>
        <taxon>Agaricomycetes</taxon>
        <taxon>Polyporales</taxon>
        <taxon>Meripilaceae</taxon>
        <taxon>Meripilus</taxon>
    </lineage>
</organism>
<proteinExistence type="predicted"/>
<name>A0AAD5YD59_9APHY</name>
<dbReference type="PROSITE" id="PS50800">
    <property type="entry name" value="SAP"/>
    <property type="match status" value="1"/>
</dbReference>
<dbReference type="Pfam" id="PF02037">
    <property type="entry name" value="SAP"/>
    <property type="match status" value="1"/>
</dbReference>
<dbReference type="InterPro" id="IPR036361">
    <property type="entry name" value="SAP_dom_sf"/>
</dbReference>